<organism evidence="3 4">
    <name type="scientific">Roseofilum halophilum BLCC-M91</name>
    <dbReference type="NCBI Taxonomy" id="3022259"/>
    <lineage>
        <taxon>Bacteria</taxon>
        <taxon>Bacillati</taxon>
        <taxon>Cyanobacteriota</taxon>
        <taxon>Cyanophyceae</taxon>
        <taxon>Desertifilales</taxon>
        <taxon>Desertifilaceae</taxon>
        <taxon>Roseofilum</taxon>
        <taxon>Roseofilum halophilum</taxon>
    </lineage>
</organism>
<feature type="transmembrane region" description="Helical" evidence="1">
    <location>
        <begin position="28"/>
        <end position="48"/>
    </location>
</feature>
<evidence type="ECO:0000259" key="2">
    <source>
        <dbReference type="Pfam" id="PF12770"/>
    </source>
</evidence>
<dbReference type="SUPFAM" id="SSF48452">
    <property type="entry name" value="TPR-like"/>
    <property type="match status" value="1"/>
</dbReference>
<evidence type="ECO:0000313" key="3">
    <source>
        <dbReference type="EMBL" id="MDJ1178799.1"/>
    </source>
</evidence>
<evidence type="ECO:0000313" key="4">
    <source>
        <dbReference type="Proteomes" id="UP001231370"/>
    </source>
</evidence>
<sequence>MARKRFIFYCPNPFIFLRRVRQWGIYRHLIWMVLALFVASLTVILPGFSVEPPPIIAQVPSELSDRSPDFWRQEANYYAQNGDFVNQAVALGNLSLALQERGEWEEARESSTQAIQLLEQLSATKERDRILAQSLDIQGKLRFSVGEVSSALGSWQQAGKMYQQLGLTQAEDRNRLNQVQAMQELGLFQPACELLNARIDENVSFCAGGVTDNLQASLSVVSGDRAMVQHLQALGDVLRLKGELEVSETVLKRGLEIAKASDDTMMLDRLHLSMGNTLRARGDRQWAIAQSATSTIQFNFQFCPTLSEQPDYNSALQHYQKVYSNNPLLNLQSHLNQLKLTTALNPAIVDSKLLSDTQSLINQTPNLFNTQFGNNLILNYLQTATCISTIPWQNIAQDLQTIINASEQRKDLKTQSYALGYLGRLYEQHAQDSKEHLQTAKTHTQKALSIAQSLDLNAPELAYQWQWQLGRILEKTQSPRREILSAYKAAFNTLQSLRQELVSSNRDLQFSFRDEIEPVYRKYVDLLLQDNPSQDNLKEARNVIEALQLAELDDFFNDACVTAQESELDDIASDTAVLYPILLDGKIAVIYTLSDTLIDYTIESLSNPQRFERTINALINDLKEDINNNHQRYGKIIYDYIFSDQLKSFLITHDQIKTLVFVLDGQLRNLPMATLYDGEQYLVQKYAIAVAPGLNLLTSDPLDALDLRILTGGLGKQAPSFDFVNARLIPLAHARIELETISQTSQNEVPVVLDENFTLEVIKSYLANSYYSAVHLVTHGQFSSNPEETFILTWDERLRVNQLNELIQSQSSSEPIELLVLSACETAEGDNRAALGLAGVSVRAGSRSTLATLWKVDDRSTAQFMSQFYRELIENKKSKAEALKSVQQSFISGEQGRDRTDPRLWGAFVLIGHWI</sequence>
<keyword evidence="1" id="KW-0812">Transmembrane</keyword>
<dbReference type="InterPro" id="IPR024983">
    <property type="entry name" value="CHAT_dom"/>
</dbReference>
<dbReference type="Pfam" id="PF12770">
    <property type="entry name" value="CHAT"/>
    <property type="match status" value="1"/>
</dbReference>
<dbReference type="Proteomes" id="UP001231370">
    <property type="component" value="Unassembled WGS sequence"/>
</dbReference>
<gene>
    <name evidence="3" type="ORF">PJF56_07985</name>
</gene>
<dbReference type="PANTHER" id="PTHR10098">
    <property type="entry name" value="RAPSYN-RELATED"/>
    <property type="match status" value="1"/>
</dbReference>
<dbReference type="Gene3D" id="1.25.40.10">
    <property type="entry name" value="Tetratricopeptide repeat domain"/>
    <property type="match status" value="1"/>
</dbReference>
<dbReference type="PANTHER" id="PTHR10098:SF112">
    <property type="entry name" value="SLR0380 PROTEIN"/>
    <property type="match status" value="1"/>
</dbReference>
<proteinExistence type="predicted"/>
<dbReference type="RefSeq" id="WP_283762111.1">
    <property type="nucleotide sequence ID" value="NZ_JAQPOK010000067.1"/>
</dbReference>
<name>A0ABT7BHY6_9CYAN</name>
<protein>
    <submittedName>
        <fullName evidence="3">CHAT domain-containing protein</fullName>
    </submittedName>
</protein>
<comment type="caution">
    <text evidence="3">The sequence shown here is derived from an EMBL/GenBank/DDBJ whole genome shotgun (WGS) entry which is preliminary data.</text>
</comment>
<keyword evidence="1" id="KW-0472">Membrane</keyword>
<accession>A0ABT7BHY6</accession>
<evidence type="ECO:0000256" key="1">
    <source>
        <dbReference type="SAM" id="Phobius"/>
    </source>
</evidence>
<dbReference type="InterPro" id="IPR011990">
    <property type="entry name" value="TPR-like_helical_dom_sf"/>
</dbReference>
<keyword evidence="4" id="KW-1185">Reference proteome</keyword>
<dbReference type="EMBL" id="JAQPOK010000067">
    <property type="protein sequence ID" value="MDJ1178799.1"/>
    <property type="molecule type" value="Genomic_DNA"/>
</dbReference>
<keyword evidence="1" id="KW-1133">Transmembrane helix</keyword>
<reference evidence="3 4" key="1">
    <citation type="submission" date="2023-01" db="EMBL/GenBank/DDBJ databases">
        <title>Novel diversity within Roseofilum (Cyanobacteria; Desertifilaceae) from marine benthic mats with descriptions of four novel species.</title>
        <authorList>
            <person name="Wang Y."/>
            <person name="Berthold D.E."/>
            <person name="Hu J."/>
            <person name="Lefler F.W."/>
            <person name="Laughinghouse H.D. IV."/>
        </authorList>
    </citation>
    <scope>NUCLEOTIDE SEQUENCE [LARGE SCALE GENOMIC DNA]</scope>
    <source>
        <strain evidence="3 4">BLCC-M91</strain>
    </source>
</reference>
<feature type="domain" description="CHAT" evidence="2">
    <location>
        <begin position="631"/>
        <end position="912"/>
    </location>
</feature>